<dbReference type="SUPFAM" id="SSF53067">
    <property type="entry name" value="Actin-like ATPase domain"/>
    <property type="match status" value="1"/>
</dbReference>
<name>A0A1X6WZT3_9MICO</name>
<dbReference type="InterPro" id="IPR043129">
    <property type="entry name" value="ATPase_NBD"/>
</dbReference>
<keyword evidence="1 2" id="KW-0808">Transferase</keyword>
<keyword evidence="1" id="KW-0067">ATP-binding</keyword>
<dbReference type="GO" id="GO:0016301">
    <property type="term" value="F:kinase activity"/>
    <property type="evidence" value="ECO:0007669"/>
    <property type="project" value="UniProtKB-KW"/>
</dbReference>
<keyword evidence="1" id="KW-0547">Nucleotide-binding</keyword>
<dbReference type="OrthoDB" id="9763949at2"/>
<keyword evidence="1 2" id="KW-0418">Kinase</keyword>
<dbReference type="GO" id="GO:0097175">
    <property type="term" value="P:1,6-anhydro-N-acetyl-beta-muramic acid catabolic process"/>
    <property type="evidence" value="ECO:0007669"/>
    <property type="project" value="UniProtKB-UniRule"/>
</dbReference>
<comment type="pathway">
    <text evidence="1">Amino-sugar metabolism; 1,6-anhydro-N-acetylmuramate degradation.</text>
</comment>
<reference evidence="2 3" key="1">
    <citation type="submission" date="2017-02" db="EMBL/GenBank/DDBJ databases">
        <authorList>
            <person name="Peterson S.W."/>
        </authorList>
    </citation>
    <scope>NUCLEOTIDE SEQUENCE [LARGE SCALE GENOMIC DNA]</scope>
    <source>
        <strain evidence="2 3">CIP104813</strain>
    </source>
</reference>
<protein>
    <recommendedName>
        <fullName evidence="1">Anhydro-N-acetylmuramic acid kinase</fullName>
        <ecNumber evidence="1">2.7.1.170</ecNumber>
    </recommendedName>
    <alternativeName>
        <fullName evidence="1">AnhMurNAc kinase</fullName>
    </alternativeName>
</protein>
<dbReference type="PANTHER" id="PTHR30605">
    <property type="entry name" value="ANHYDRO-N-ACETYLMURAMIC ACID KINASE"/>
    <property type="match status" value="1"/>
</dbReference>
<comment type="function">
    <text evidence="1">Catalyzes the specific phosphorylation of 1,6-anhydro-N-acetylmuramic acid (anhMurNAc) with the simultaneous cleavage of the 1,6-anhydro ring, generating MurNAc-6-P. Is required for the utilization of anhMurNAc either imported from the medium or derived from its own cell wall murein, and thus plays a role in cell wall recycling.</text>
</comment>
<comment type="similarity">
    <text evidence="1">Belongs to the anhydro-N-acetylmuramic acid kinase family.</text>
</comment>
<dbReference type="GO" id="GO:0009254">
    <property type="term" value="P:peptidoglycan turnover"/>
    <property type="evidence" value="ECO:0007669"/>
    <property type="project" value="UniProtKB-UniRule"/>
</dbReference>
<dbReference type="GO" id="GO:0005524">
    <property type="term" value="F:ATP binding"/>
    <property type="evidence" value="ECO:0007669"/>
    <property type="project" value="UniProtKB-UniRule"/>
</dbReference>
<gene>
    <name evidence="1" type="primary">anmK</name>
    <name evidence="2" type="ORF">FM110_06730</name>
</gene>
<dbReference type="GO" id="GO:0006040">
    <property type="term" value="P:amino sugar metabolic process"/>
    <property type="evidence" value="ECO:0007669"/>
    <property type="project" value="InterPro"/>
</dbReference>
<evidence type="ECO:0000256" key="1">
    <source>
        <dbReference type="HAMAP-Rule" id="MF_01270"/>
    </source>
</evidence>
<dbReference type="EMBL" id="FWFG01000060">
    <property type="protein sequence ID" value="SLM91550.1"/>
    <property type="molecule type" value="Genomic_DNA"/>
</dbReference>
<keyword evidence="3" id="KW-1185">Reference proteome</keyword>
<keyword evidence="1" id="KW-0119">Carbohydrate metabolism</keyword>
<dbReference type="GO" id="GO:0016773">
    <property type="term" value="F:phosphotransferase activity, alcohol group as acceptor"/>
    <property type="evidence" value="ECO:0007669"/>
    <property type="project" value="UniProtKB-UniRule"/>
</dbReference>
<dbReference type="InterPro" id="IPR005338">
    <property type="entry name" value="Anhydro_N_Ac-Mur_kinase"/>
</dbReference>
<dbReference type="EC" id="2.7.1.170" evidence="1"/>
<dbReference type="RefSeq" id="WP_087103860.1">
    <property type="nucleotide sequence ID" value="NZ_FWFG01000060.1"/>
</dbReference>
<comment type="catalytic activity">
    <reaction evidence="1">
        <text>1,6-anhydro-N-acetyl-beta-muramate + ATP + H2O = N-acetyl-D-muramate 6-phosphate + ADP + H(+)</text>
        <dbReference type="Rhea" id="RHEA:24952"/>
        <dbReference type="ChEBI" id="CHEBI:15377"/>
        <dbReference type="ChEBI" id="CHEBI:15378"/>
        <dbReference type="ChEBI" id="CHEBI:30616"/>
        <dbReference type="ChEBI" id="CHEBI:58690"/>
        <dbReference type="ChEBI" id="CHEBI:58722"/>
        <dbReference type="ChEBI" id="CHEBI:456216"/>
        <dbReference type="EC" id="2.7.1.170"/>
    </reaction>
</comment>
<dbReference type="UniPathway" id="UPA00343"/>
<dbReference type="Gene3D" id="3.30.420.40">
    <property type="match status" value="2"/>
</dbReference>
<dbReference type="NCBIfam" id="NF007146">
    <property type="entry name" value="PRK09585.2-6"/>
    <property type="match status" value="1"/>
</dbReference>
<sequence>MSGGADGSLTVLGLMSGTSVDAIDTALVRFTRDGADPAVLRGEILATGEQPWDPGLRREILAALPPASADAGTWCRLHALTGRAFARAARSALGASGERADLVVSPGQTLFHGVEDGRAWGTLQVGDPAAVAAATGLPVLSDVRSADIAAGGQGAPLVPLLDELLLGDEPSAVLNIGGIANCSIVGAGEVVAGDTGPGNALLDAAVLRASGGREHVDVDGRLAARGTIDEELLAALLADPFYARAFPRSTGREHFDADHVDRCAARAGLTQRADPPLEDLLATLVELTARTIARAVADLGRGRGLRRVVGSGGGMRNPVLRARLAELLDPLPLSGPESAGLPADAKEAVLMALIGAMSAHGLPGVLARADGSAVTGARRPVVLGSWTPPPAGGLALPSLPHRGPVRRLLLPPLPSEETS</sequence>
<proteinExistence type="inferred from homology"/>
<dbReference type="PANTHER" id="PTHR30605:SF0">
    <property type="entry name" value="ANHYDRO-N-ACETYLMURAMIC ACID KINASE"/>
    <property type="match status" value="1"/>
</dbReference>
<evidence type="ECO:0000313" key="3">
    <source>
        <dbReference type="Proteomes" id="UP000195981"/>
    </source>
</evidence>
<comment type="pathway">
    <text evidence="1">Cell wall biogenesis; peptidoglycan recycling.</text>
</comment>
<dbReference type="AlphaFoldDB" id="A0A1X6WZT3"/>
<feature type="binding site" evidence="1">
    <location>
        <begin position="17"/>
        <end position="24"/>
    </location>
    <ligand>
        <name>ATP</name>
        <dbReference type="ChEBI" id="CHEBI:30616"/>
    </ligand>
</feature>
<dbReference type="Pfam" id="PF03702">
    <property type="entry name" value="AnmK"/>
    <property type="match status" value="1"/>
</dbReference>
<dbReference type="UniPathway" id="UPA00544"/>
<evidence type="ECO:0000313" key="2">
    <source>
        <dbReference type="EMBL" id="SLM91550.1"/>
    </source>
</evidence>
<dbReference type="HAMAP" id="MF_01270">
    <property type="entry name" value="AnhMurNAc_kinase"/>
    <property type="match status" value="1"/>
</dbReference>
<accession>A0A1X6WZT3</accession>
<dbReference type="Proteomes" id="UP000195981">
    <property type="component" value="Unassembled WGS sequence"/>
</dbReference>
<organism evidence="2 3">
    <name type="scientific">Brachybacterium nesterenkovii</name>
    <dbReference type="NCBI Taxonomy" id="47847"/>
    <lineage>
        <taxon>Bacteria</taxon>
        <taxon>Bacillati</taxon>
        <taxon>Actinomycetota</taxon>
        <taxon>Actinomycetes</taxon>
        <taxon>Micrococcales</taxon>
        <taxon>Dermabacteraceae</taxon>
        <taxon>Brachybacterium</taxon>
    </lineage>
</organism>